<dbReference type="Proteomes" id="UP000829494">
    <property type="component" value="Chromosome"/>
</dbReference>
<dbReference type="InterPro" id="IPR019405">
    <property type="entry name" value="Lactonase_7-beta_prop"/>
</dbReference>
<feature type="region of interest" description="Disordered" evidence="2">
    <location>
        <begin position="19"/>
        <end position="51"/>
    </location>
</feature>
<dbReference type="Gene3D" id="2.130.10.10">
    <property type="entry name" value="YVTN repeat-like/Quinoprotein amine dehydrogenase"/>
    <property type="match status" value="1"/>
</dbReference>
<dbReference type="InterPro" id="IPR050282">
    <property type="entry name" value="Cycloisomerase_2"/>
</dbReference>
<dbReference type="GO" id="GO:0017057">
    <property type="term" value="F:6-phosphogluconolactonase activity"/>
    <property type="evidence" value="ECO:0007669"/>
    <property type="project" value="UniProtKB-EC"/>
</dbReference>
<name>A0ABY3ZBP8_STRRM</name>
<proteinExistence type="inferred from homology"/>
<evidence type="ECO:0000256" key="2">
    <source>
        <dbReference type="SAM" id="MobiDB-lite"/>
    </source>
</evidence>
<dbReference type="InterPro" id="IPR015943">
    <property type="entry name" value="WD40/YVTN_repeat-like_dom_sf"/>
</dbReference>
<keyword evidence="4" id="KW-1185">Reference proteome</keyword>
<dbReference type="PANTHER" id="PTHR30344">
    <property type="entry name" value="6-PHOSPHOGLUCONOLACTONASE-RELATED"/>
    <property type="match status" value="1"/>
</dbReference>
<evidence type="ECO:0000313" key="4">
    <source>
        <dbReference type="Proteomes" id="UP000829494"/>
    </source>
</evidence>
<reference evidence="3 4" key="1">
    <citation type="submission" date="2022-03" db="EMBL/GenBank/DDBJ databases">
        <title>Complete genome of Streptomyces rimosus ssp. rimosus R7 (=ATCC 10970).</title>
        <authorList>
            <person name="Beganovic S."/>
            <person name="Ruckert C."/>
            <person name="Busche T."/>
            <person name="Kalinowski J."/>
            <person name="Wittmann C."/>
        </authorList>
    </citation>
    <scope>NUCLEOTIDE SEQUENCE [LARGE SCALE GENOMIC DNA]</scope>
    <source>
        <strain evidence="3 4">R7</strain>
    </source>
</reference>
<gene>
    <name evidence="3" type="primary">pgl3</name>
    <name evidence="3" type="ORF">SRIMR7_36875</name>
</gene>
<dbReference type="InterPro" id="IPR011048">
    <property type="entry name" value="Haem_d1_sf"/>
</dbReference>
<comment type="similarity">
    <text evidence="1">Belongs to the cycloisomerase 2 family.</text>
</comment>
<sequence>MVWTWNRTVAMLLTSTRQPLSGVERCPPMPAQPPPPPERPGPTAPASGPARRSLIGAVGAGALGAALGVRTPAAWALPSPTRPECAAGQRPVFLGTYGNGIITCAFDTRTGALTRQSSFSAVTDPSFLAVSPNGKVLYALDNGGRQGAVRAFAIGAGGALTALGPARSTGGANVTHLSVHPTGRYLLSANYGAGSVAAHTISADGSVGARTALVQHTGSGPDPGRQEGPHAHQILTDPTGAHVFAVDLGTDKVYTYRLDPASGALRPASEVRSASGAGPRHMVFHPTAPYAYVANELNSTVTVYALNTATGALTRGESLPTVPGSAATVVRNYPAEVVISADGRFLYLSNRGHESVARFSVTGGGAGLRLLDTVPSGGSWPRHIGLAPSGTLLFAANQYGRTVAAFTVNQDSGALTPSGAPFATSSLGCVLPV</sequence>
<keyword evidence="3" id="KW-0378">Hydrolase</keyword>
<dbReference type="PROSITE" id="PS51318">
    <property type="entry name" value="TAT"/>
    <property type="match status" value="1"/>
</dbReference>
<evidence type="ECO:0000313" key="3">
    <source>
        <dbReference type="EMBL" id="UNZ07743.1"/>
    </source>
</evidence>
<dbReference type="SUPFAM" id="SSF51004">
    <property type="entry name" value="C-terminal (heme d1) domain of cytochrome cd1-nitrite reductase"/>
    <property type="match status" value="1"/>
</dbReference>
<dbReference type="PANTHER" id="PTHR30344:SF1">
    <property type="entry name" value="6-PHOSPHOGLUCONOLACTONASE"/>
    <property type="match status" value="1"/>
</dbReference>
<dbReference type="InterPro" id="IPR006311">
    <property type="entry name" value="TAT_signal"/>
</dbReference>
<dbReference type="Pfam" id="PF10282">
    <property type="entry name" value="Lactonase"/>
    <property type="match status" value="1"/>
</dbReference>
<dbReference type="EMBL" id="CP094298">
    <property type="protein sequence ID" value="UNZ07743.1"/>
    <property type="molecule type" value="Genomic_DNA"/>
</dbReference>
<evidence type="ECO:0000256" key="1">
    <source>
        <dbReference type="ARBA" id="ARBA00005564"/>
    </source>
</evidence>
<protein>
    <submittedName>
        <fullName evidence="3">6-phosphogluconolactonase</fullName>
        <ecNumber evidence="3">3.1.1.31</ecNumber>
    </submittedName>
</protein>
<feature type="compositionally biased region" description="Pro residues" evidence="2">
    <location>
        <begin position="27"/>
        <end position="43"/>
    </location>
</feature>
<accession>A0ABY3ZBP8</accession>
<dbReference type="EC" id="3.1.1.31" evidence="3"/>
<organism evidence="3 4">
    <name type="scientific">Streptomyces rimosus subsp. rimosus</name>
    <dbReference type="NCBI Taxonomy" id="132474"/>
    <lineage>
        <taxon>Bacteria</taxon>
        <taxon>Bacillati</taxon>
        <taxon>Actinomycetota</taxon>
        <taxon>Actinomycetes</taxon>
        <taxon>Kitasatosporales</taxon>
        <taxon>Streptomycetaceae</taxon>
        <taxon>Streptomyces</taxon>
    </lineage>
</organism>